<gene>
    <name evidence="1" type="ORF">L3X38_017470</name>
</gene>
<evidence type="ECO:0000313" key="2">
    <source>
        <dbReference type="Proteomes" id="UP001054821"/>
    </source>
</evidence>
<proteinExistence type="predicted"/>
<organism evidence="1 2">
    <name type="scientific">Prunus dulcis</name>
    <name type="common">Almond</name>
    <name type="synonym">Amygdalus dulcis</name>
    <dbReference type="NCBI Taxonomy" id="3755"/>
    <lineage>
        <taxon>Eukaryota</taxon>
        <taxon>Viridiplantae</taxon>
        <taxon>Streptophyta</taxon>
        <taxon>Embryophyta</taxon>
        <taxon>Tracheophyta</taxon>
        <taxon>Spermatophyta</taxon>
        <taxon>Magnoliopsida</taxon>
        <taxon>eudicotyledons</taxon>
        <taxon>Gunneridae</taxon>
        <taxon>Pentapetalae</taxon>
        <taxon>rosids</taxon>
        <taxon>fabids</taxon>
        <taxon>Rosales</taxon>
        <taxon>Rosaceae</taxon>
        <taxon>Amygdaloideae</taxon>
        <taxon>Amygdaleae</taxon>
        <taxon>Prunus</taxon>
    </lineage>
</organism>
<protein>
    <submittedName>
        <fullName evidence="1">Uncharacterized protein</fullName>
    </submittedName>
</protein>
<accession>A0AAD4ZA67</accession>
<sequence>MVQTLMICQLDRRSVLLDLPPFSKRKADVKSSRNEVATSWAKNVSPLRKKPRIPFAEKTQVGDVPCYQLGLNISLVQIARRLEVCAIFGTFHSNLLQTSLETVIYSVKWFAHELVLLLRGKE</sequence>
<reference evidence="1 2" key="1">
    <citation type="journal article" date="2022" name="G3 (Bethesda)">
        <title>Whole-genome sequence and methylome profiling of the almond [Prunus dulcis (Mill.) D.A. Webb] cultivar 'Nonpareil'.</title>
        <authorList>
            <person name="D'Amico-Willman K.M."/>
            <person name="Ouma W.Z."/>
            <person name="Meulia T."/>
            <person name="Sideli G.M."/>
            <person name="Gradziel T.M."/>
            <person name="Fresnedo-Ramirez J."/>
        </authorList>
    </citation>
    <scope>NUCLEOTIDE SEQUENCE [LARGE SCALE GENOMIC DNA]</scope>
    <source>
        <strain evidence="1">Clone GOH B32 T37-40</strain>
    </source>
</reference>
<comment type="caution">
    <text evidence="1">The sequence shown here is derived from an EMBL/GenBank/DDBJ whole genome shotgun (WGS) entry which is preliminary data.</text>
</comment>
<name>A0AAD4ZA67_PRUDU</name>
<evidence type="ECO:0000313" key="1">
    <source>
        <dbReference type="EMBL" id="KAI5338199.1"/>
    </source>
</evidence>
<dbReference type="EMBL" id="JAJFAZ020000003">
    <property type="protein sequence ID" value="KAI5338199.1"/>
    <property type="molecule type" value="Genomic_DNA"/>
</dbReference>
<dbReference type="Proteomes" id="UP001054821">
    <property type="component" value="Chromosome 3"/>
</dbReference>
<keyword evidence="2" id="KW-1185">Reference proteome</keyword>
<dbReference type="AlphaFoldDB" id="A0AAD4ZA67"/>